<dbReference type="SUPFAM" id="SSF55620">
    <property type="entry name" value="Tetrahydrobiopterin biosynthesis enzymes-like"/>
    <property type="match status" value="1"/>
</dbReference>
<dbReference type="OrthoDB" id="1863886at2759"/>
<dbReference type="Pfam" id="PF02152">
    <property type="entry name" value="FolB"/>
    <property type="match status" value="1"/>
</dbReference>
<dbReference type="FunFam" id="3.30.1130.10:FF:000003">
    <property type="entry name" value="7,8-dihydroneopterin aldolase"/>
    <property type="match status" value="1"/>
</dbReference>
<evidence type="ECO:0000313" key="10">
    <source>
        <dbReference type="Proteomes" id="UP000087171"/>
    </source>
</evidence>
<proteinExistence type="inferred from homology"/>
<reference evidence="11" key="2">
    <citation type="submission" date="2025-08" db="UniProtKB">
        <authorList>
            <consortium name="RefSeq"/>
        </authorList>
    </citation>
    <scope>IDENTIFICATION</scope>
    <source>
        <tissue evidence="11">Etiolated seedlings</tissue>
    </source>
</reference>
<dbReference type="GO" id="GO:0005737">
    <property type="term" value="C:cytoplasm"/>
    <property type="evidence" value="ECO:0007669"/>
    <property type="project" value="TreeGrafter"/>
</dbReference>
<reference evidence="10" key="1">
    <citation type="journal article" date="2013" name="Nat. Biotechnol.">
        <title>Draft genome sequence of chickpea (Cicer arietinum) provides a resource for trait improvement.</title>
        <authorList>
            <person name="Varshney R.K."/>
            <person name="Song C."/>
            <person name="Saxena R.K."/>
            <person name="Azam S."/>
            <person name="Yu S."/>
            <person name="Sharpe A.G."/>
            <person name="Cannon S."/>
            <person name="Baek J."/>
            <person name="Rosen B.D."/>
            <person name="Tar'an B."/>
            <person name="Millan T."/>
            <person name="Zhang X."/>
            <person name="Ramsay L.D."/>
            <person name="Iwata A."/>
            <person name="Wang Y."/>
            <person name="Nelson W."/>
            <person name="Farmer A.D."/>
            <person name="Gaur P.M."/>
            <person name="Soderlund C."/>
            <person name="Penmetsa R.V."/>
            <person name="Xu C."/>
            <person name="Bharti A.K."/>
            <person name="He W."/>
            <person name="Winter P."/>
            <person name="Zhao S."/>
            <person name="Hane J.K."/>
            <person name="Carrasquilla-Garcia N."/>
            <person name="Condie J.A."/>
            <person name="Upadhyaya H.D."/>
            <person name="Luo M.C."/>
            <person name="Thudi M."/>
            <person name="Gowda C.L."/>
            <person name="Singh N.P."/>
            <person name="Lichtenzveig J."/>
            <person name="Gali K.K."/>
            <person name="Rubio J."/>
            <person name="Nadarajan N."/>
            <person name="Dolezel J."/>
            <person name="Bansal K.C."/>
            <person name="Xu X."/>
            <person name="Edwards D."/>
            <person name="Zhang G."/>
            <person name="Kahl G."/>
            <person name="Gil J."/>
            <person name="Singh K.B."/>
            <person name="Datta S.K."/>
            <person name="Jackson S.A."/>
            <person name="Wang J."/>
            <person name="Cook D.R."/>
        </authorList>
    </citation>
    <scope>NUCLEOTIDE SEQUENCE [LARGE SCALE GENOMIC DNA]</scope>
    <source>
        <strain evidence="10">cv. CDC Frontier</strain>
    </source>
</reference>
<evidence type="ECO:0000256" key="3">
    <source>
        <dbReference type="ARBA" id="ARBA00005708"/>
    </source>
</evidence>
<dbReference type="NCBIfam" id="TIGR00525">
    <property type="entry name" value="folB"/>
    <property type="match status" value="1"/>
</dbReference>
<evidence type="ECO:0000259" key="9">
    <source>
        <dbReference type="SMART" id="SM00905"/>
    </source>
</evidence>
<dbReference type="EC" id="4.1.2.25" evidence="8"/>
<sequence length="271" mass="29511">MHDLCSVLPAHSVCKDSNLFPSLPSPFVKSSATSLQAPSLTGAELHRDKGGHGHPKKKNYSLSLSLFHNQIYDGRLYQTNDSARQTKRANASDKRITIRSSARCGPAAASASVAVRRSRLSVRCNSPNRVAALFKGKKMEGGDAFIGGDKLIVKGLTFHGFHGVLPEERTLGQKFFVDVDAWMDLKPAGISDNLSDSISYVHIVDIAKEVIEGPSVQLLESVAHKIAITTLTNHKQISAVRVRVGKPHVAVQSPLDYLGVEILRRRSDLTQ</sequence>
<comment type="function">
    <text evidence="8">Catalyzes the conversion of 7,8-dihydroneopterin to 6-hydroxymethyl-7,8-dihydropterin.</text>
</comment>
<name>A0A3Q7XWA6_CICAR</name>
<evidence type="ECO:0000256" key="2">
    <source>
        <dbReference type="ARBA" id="ARBA00005013"/>
    </source>
</evidence>
<dbReference type="RefSeq" id="XP_027188331.1">
    <property type="nucleotide sequence ID" value="XM_027332530.1"/>
</dbReference>
<dbReference type="PANTHER" id="PTHR42844:SF1">
    <property type="entry name" value="DIHYDRONEOPTERIN ALDOLASE 1-RELATED"/>
    <property type="match status" value="1"/>
</dbReference>
<comment type="catalytic activity">
    <reaction evidence="1 8">
        <text>7,8-dihydroneopterin = 6-hydroxymethyl-7,8-dihydropterin + glycolaldehyde</text>
        <dbReference type="Rhea" id="RHEA:10540"/>
        <dbReference type="ChEBI" id="CHEBI:17001"/>
        <dbReference type="ChEBI" id="CHEBI:17071"/>
        <dbReference type="ChEBI" id="CHEBI:44841"/>
        <dbReference type="EC" id="4.1.2.25"/>
    </reaction>
</comment>
<evidence type="ECO:0000256" key="1">
    <source>
        <dbReference type="ARBA" id="ARBA00001353"/>
    </source>
</evidence>
<protein>
    <recommendedName>
        <fullName evidence="8">7,8-dihydroneopterin aldolase</fullName>
        <ecNumber evidence="8">4.1.2.25</ecNumber>
    </recommendedName>
</protein>
<dbReference type="Gene3D" id="3.30.1130.10">
    <property type="match status" value="1"/>
</dbReference>
<gene>
    <name evidence="11" type="primary">LOC101507895</name>
</gene>
<dbReference type="GO" id="GO:0046656">
    <property type="term" value="P:folic acid biosynthetic process"/>
    <property type="evidence" value="ECO:0007669"/>
    <property type="project" value="UniProtKB-UniRule"/>
</dbReference>
<accession>A0A3Q7XWA6</accession>
<keyword evidence="4 8" id="KW-0289">Folate biosynthesis</keyword>
<dbReference type="CDD" id="cd00534">
    <property type="entry name" value="DHNA_DHNTPE"/>
    <property type="match status" value="1"/>
</dbReference>
<comment type="similarity">
    <text evidence="3 8">Belongs to the DHNA family.</text>
</comment>
<dbReference type="AlphaFoldDB" id="A0A3Q7XWA6"/>
<dbReference type="SMART" id="SM00905">
    <property type="entry name" value="FolB"/>
    <property type="match status" value="1"/>
</dbReference>
<dbReference type="Proteomes" id="UP000087171">
    <property type="component" value="Chromosome Ca3"/>
</dbReference>
<comment type="function">
    <text evidence="6">Catalyzes the conversion of 7,8-dihydroneopterin into 6-hydroxymethyl-7,8-dihydropterin, a biosynthetic precursor of the vitamin tetrahydrofolate. Can use L-threo-dihydroneopterin and D-erythro-dihydroneopterin as substrates for the formation of 6-hydroxymethyldihydropterin, but it can also catalyze the epimerization of carbon 2' of dihydroneopterin and dihydromonapterin.</text>
</comment>
<feature type="domain" description="Dihydroneopterin aldolase/epimerase" evidence="9">
    <location>
        <begin position="151"/>
        <end position="264"/>
    </location>
</feature>
<organism evidence="10 11">
    <name type="scientific">Cicer arietinum</name>
    <name type="common">Chickpea</name>
    <name type="synonym">Garbanzo</name>
    <dbReference type="NCBI Taxonomy" id="3827"/>
    <lineage>
        <taxon>Eukaryota</taxon>
        <taxon>Viridiplantae</taxon>
        <taxon>Streptophyta</taxon>
        <taxon>Embryophyta</taxon>
        <taxon>Tracheophyta</taxon>
        <taxon>Spermatophyta</taxon>
        <taxon>Magnoliopsida</taxon>
        <taxon>eudicotyledons</taxon>
        <taxon>Gunneridae</taxon>
        <taxon>Pentapetalae</taxon>
        <taxon>rosids</taxon>
        <taxon>fabids</taxon>
        <taxon>Fabales</taxon>
        <taxon>Fabaceae</taxon>
        <taxon>Papilionoideae</taxon>
        <taxon>50 kb inversion clade</taxon>
        <taxon>NPAAA clade</taxon>
        <taxon>Hologalegina</taxon>
        <taxon>IRL clade</taxon>
        <taxon>Cicereae</taxon>
        <taxon>Cicer</taxon>
    </lineage>
</organism>
<comment type="pathway">
    <text evidence="2 8">Cofactor biosynthesis; tetrahydrofolate biosynthesis; 2-amino-4-hydroxy-6-hydroxymethyl-7,8-dihydropteridine diphosphate from 7,8-dihydroneopterin triphosphate: step 3/4.</text>
</comment>
<evidence type="ECO:0000256" key="8">
    <source>
        <dbReference type="RuleBase" id="RU362079"/>
    </source>
</evidence>
<evidence type="ECO:0000313" key="11">
    <source>
        <dbReference type="RefSeq" id="XP_027188331.1"/>
    </source>
</evidence>
<keyword evidence="10" id="KW-1185">Reference proteome</keyword>
<evidence type="ECO:0000256" key="4">
    <source>
        <dbReference type="ARBA" id="ARBA00022909"/>
    </source>
</evidence>
<keyword evidence="5 8" id="KW-0456">Lyase</keyword>
<dbReference type="InterPro" id="IPR006156">
    <property type="entry name" value="Dihydroneopterin_aldolase"/>
</dbReference>
<comment type="subunit">
    <text evidence="7">Homooctamer. Forms a hollow cylinder assembled from two ring-shaped tetramers.</text>
</comment>
<dbReference type="PANTHER" id="PTHR42844">
    <property type="entry name" value="DIHYDRONEOPTERIN ALDOLASE 1-RELATED"/>
    <property type="match status" value="1"/>
</dbReference>
<dbReference type="UniPathway" id="UPA00077">
    <property type="reaction ID" value="UER00154"/>
</dbReference>
<evidence type="ECO:0000256" key="7">
    <source>
        <dbReference type="ARBA" id="ARBA00063311"/>
    </source>
</evidence>
<dbReference type="GO" id="GO:0004150">
    <property type="term" value="F:dihydroneopterin aldolase activity"/>
    <property type="evidence" value="ECO:0007669"/>
    <property type="project" value="UniProtKB-UniRule"/>
</dbReference>
<evidence type="ECO:0000256" key="5">
    <source>
        <dbReference type="ARBA" id="ARBA00023239"/>
    </source>
</evidence>
<dbReference type="GO" id="GO:0046654">
    <property type="term" value="P:tetrahydrofolate biosynthetic process"/>
    <property type="evidence" value="ECO:0007669"/>
    <property type="project" value="UniProtKB-UniRule"/>
</dbReference>
<dbReference type="NCBIfam" id="TIGR00526">
    <property type="entry name" value="folB_dom"/>
    <property type="match status" value="1"/>
</dbReference>
<dbReference type="InterPro" id="IPR006157">
    <property type="entry name" value="FolB_dom"/>
</dbReference>
<evidence type="ECO:0000256" key="6">
    <source>
        <dbReference type="ARBA" id="ARBA00055579"/>
    </source>
</evidence>
<dbReference type="InterPro" id="IPR043133">
    <property type="entry name" value="GTP-CH-I_C/QueF"/>
</dbReference>